<keyword evidence="2" id="KW-1185">Reference proteome</keyword>
<comment type="caution">
    <text evidence="1">The sequence shown here is derived from an EMBL/GenBank/DDBJ whole genome shotgun (WGS) entry which is preliminary data.</text>
</comment>
<reference evidence="1 2" key="1">
    <citation type="journal article" date="2022" name="bioRxiv">
        <title>The genome of the oomycete Peronosclerospora sorghi, a cosmopolitan pathogen of maize and sorghum, is inflated with dispersed pseudogenes.</title>
        <authorList>
            <person name="Fletcher K."/>
            <person name="Martin F."/>
            <person name="Isakeit T."/>
            <person name="Cavanaugh K."/>
            <person name="Magill C."/>
            <person name="Michelmore R."/>
        </authorList>
    </citation>
    <scope>NUCLEOTIDE SEQUENCE [LARGE SCALE GENOMIC DNA]</scope>
    <source>
        <strain evidence="1">P6</strain>
    </source>
</reference>
<sequence>MPDNNVEAILQALVAEQNENNRRMNQKIAELMSLTAVTLSLLQVASKIAQPVAEERLHFEGMLRCQVIDKQQC</sequence>
<dbReference type="Proteomes" id="UP001163321">
    <property type="component" value="Chromosome 1"/>
</dbReference>
<gene>
    <name evidence="1" type="ORF">PsorP6_000854</name>
</gene>
<organism evidence="1 2">
    <name type="scientific">Peronosclerospora sorghi</name>
    <dbReference type="NCBI Taxonomy" id="230839"/>
    <lineage>
        <taxon>Eukaryota</taxon>
        <taxon>Sar</taxon>
        <taxon>Stramenopiles</taxon>
        <taxon>Oomycota</taxon>
        <taxon>Peronosporomycetes</taxon>
        <taxon>Peronosporales</taxon>
        <taxon>Peronosporaceae</taxon>
        <taxon>Peronosclerospora</taxon>
    </lineage>
</organism>
<evidence type="ECO:0000313" key="1">
    <source>
        <dbReference type="EMBL" id="KAI9922770.1"/>
    </source>
</evidence>
<accession>A0ACC0WVP5</accession>
<evidence type="ECO:0000313" key="2">
    <source>
        <dbReference type="Proteomes" id="UP001163321"/>
    </source>
</evidence>
<name>A0ACC0WVP5_9STRA</name>
<proteinExistence type="predicted"/>
<dbReference type="EMBL" id="CM047580">
    <property type="protein sequence ID" value="KAI9922770.1"/>
    <property type="molecule type" value="Genomic_DNA"/>
</dbReference>
<protein>
    <submittedName>
        <fullName evidence="1">Uncharacterized protein</fullName>
    </submittedName>
</protein>